<dbReference type="Pfam" id="PF02201">
    <property type="entry name" value="SWIB"/>
    <property type="match status" value="1"/>
</dbReference>
<dbReference type="STRING" id="112090.W4GLW2"/>
<accession>W4GLW2</accession>
<dbReference type="OrthoDB" id="10263741at2759"/>
<gene>
    <name evidence="2" type="ORF">H257_06183</name>
</gene>
<protein>
    <recommendedName>
        <fullName evidence="1">DM2 domain-containing protein</fullName>
    </recommendedName>
</protein>
<dbReference type="RefSeq" id="XP_009829622.1">
    <property type="nucleotide sequence ID" value="XM_009831320.1"/>
</dbReference>
<dbReference type="Gene3D" id="1.10.245.10">
    <property type="entry name" value="SWIB/MDM2 domain"/>
    <property type="match status" value="1"/>
</dbReference>
<dbReference type="InterPro" id="IPR003121">
    <property type="entry name" value="SWIB_MDM2_domain"/>
</dbReference>
<evidence type="ECO:0000313" key="2">
    <source>
        <dbReference type="EMBL" id="ETV80675.1"/>
    </source>
</evidence>
<feature type="domain" description="DM2" evidence="1">
    <location>
        <begin position="190"/>
        <end position="276"/>
    </location>
</feature>
<evidence type="ECO:0000259" key="1">
    <source>
        <dbReference type="PROSITE" id="PS51925"/>
    </source>
</evidence>
<dbReference type="InterPro" id="IPR036885">
    <property type="entry name" value="SWIB_MDM2_dom_sf"/>
</dbReference>
<dbReference type="SUPFAM" id="SSF47592">
    <property type="entry name" value="SWIB/MDM2 domain"/>
    <property type="match status" value="1"/>
</dbReference>
<name>W4GLW2_APHAT</name>
<proteinExistence type="predicted"/>
<dbReference type="PANTHER" id="PTHR13844">
    <property type="entry name" value="SWI/SNF-RELATED MATRIX-ASSOCIATED ACTIN-DEPENDENT REGULATOR OF CHROMATIN SUBFAMILY D"/>
    <property type="match status" value="1"/>
</dbReference>
<sequence>MTEPAASKRKAVELLHAEVETIDPDQYASHKQLKALEAKLDSTIERHVRQLDMLIQAPPKMIRKTLKVSFYYSFVPSVKLEGEVHAAPSEGHADQVHRSELLDDGEWTFRVEGTIIDGNKNAACQSTAKKFSHFFRKAILDLDDQLYPGSNPIEWSSFRSGDDSDGFSISRPGKKGFQTHRLRLQLLRNQSPERFALSPDLFNAISPYLTPNCGPDDTFVKADISFALWQYIKEKDLMKTDDCRVISHDEVLQRVFECHEQPIHAIMGSLQTKLTPVGPTVIDFTLQLEDTTQVCLDTKYFSIEVQAQETLLHAQKRALAGLAAHRKRTKPELDLLEHQMADVVHRINGHVATREWMHQFATDPSGFMTKVVESQDTDNQILSMATQATPVPAHLHDSNLYAQPWVHSTIDMVLARDGGGGH</sequence>
<dbReference type="PROSITE" id="PS51925">
    <property type="entry name" value="SWIB_MDM2"/>
    <property type="match status" value="1"/>
</dbReference>
<organism evidence="2">
    <name type="scientific">Aphanomyces astaci</name>
    <name type="common">Crayfish plague agent</name>
    <dbReference type="NCBI Taxonomy" id="112090"/>
    <lineage>
        <taxon>Eukaryota</taxon>
        <taxon>Sar</taxon>
        <taxon>Stramenopiles</taxon>
        <taxon>Oomycota</taxon>
        <taxon>Saprolegniomycetes</taxon>
        <taxon>Saprolegniales</taxon>
        <taxon>Verrucalvaceae</taxon>
        <taxon>Aphanomyces</taxon>
    </lineage>
</organism>
<dbReference type="EMBL" id="KI913125">
    <property type="protein sequence ID" value="ETV80675.1"/>
    <property type="molecule type" value="Genomic_DNA"/>
</dbReference>
<dbReference type="VEuPathDB" id="FungiDB:H257_06183"/>
<dbReference type="AlphaFoldDB" id="W4GLW2"/>
<dbReference type="CDD" id="cd00855">
    <property type="entry name" value="SWIB-MDM2"/>
    <property type="match status" value="1"/>
</dbReference>
<reference evidence="2" key="1">
    <citation type="submission" date="2013-12" db="EMBL/GenBank/DDBJ databases">
        <title>The Genome Sequence of Aphanomyces astaci APO3.</title>
        <authorList>
            <consortium name="The Broad Institute Genomics Platform"/>
            <person name="Russ C."/>
            <person name="Tyler B."/>
            <person name="van West P."/>
            <person name="Dieguez-Uribeondo J."/>
            <person name="Young S.K."/>
            <person name="Zeng Q."/>
            <person name="Gargeya S."/>
            <person name="Fitzgerald M."/>
            <person name="Abouelleil A."/>
            <person name="Alvarado L."/>
            <person name="Chapman S.B."/>
            <person name="Gainer-Dewar J."/>
            <person name="Goldberg J."/>
            <person name="Griggs A."/>
            <person name="Gujja S."/>
            <person name="Hansen M."/>
            <person name="Howarth C."/>
            <person name="Imamovic A."/>
            <person name="Ireland A."/>
            <person name="Larimer J."/>
            <person name="McCowan C."/>
            <person name="Murphy C."/>
            <person name="Pearson M."/>
            <person name="Poon T.W."/>
            <person name="Priest M."/>
            <person name="Roberts A."/>
            <person name="Saif S."/>
            <person name="Shea T."/>
            <person name="Sykes S."/>
            <person name="Wortman J."/>
            <person name="Nusbaum C."/>
            <person name="Birren B."/>
        </authorList>
    </citation>
    <scope>NUCLEOTIDE SEQUENCE [LARGE SCALE GENOMIC DNA]</scope>
    <source>
        <strain evidence="2">APO3</strain>
    </source>
</reference>
<dbReference type="GeneID" id="20808179"/>